<evidence type="ECO:0000313" key="2">
    <source>
        <dbReference type="Proteomes" id="UP001054945"/>
    </source>
</evidence>
<dbReference type="AlphaFoldDB" id="A0AAV4NL29"/>
<comment type="caution">
    <text evidence="1">The sequence shown here is derived from an EMBL/GenBank/DDBJ whole genome shotgun (WGS) entry which is preliminary data.</text>
</comment>
<accession>A0AAV4NL29</accession>
<proteinExistence type="predicted"/>
<name>A0AAV4NL29_CAEEX</name>
<dbReference type="EMBL" id="BPLR01003511">
    <property type="protein sequence ID" value="GIX85393.1"/>
    <property type="molecule type" value="Genomic_DNA"/>
</dbReference>
<reference evidence="1 2" key="1">
    <citation type="submission" date="2021-06" db="EMBL/GenBank/DDBJ databases">
        <title>Caerostris extrusa draft genome.</title>
        <authorList>
            <person name="Kono N."/>
            <person name="Arakawa K."/>
        </authorList>
    </citation>
    <scope>NUCLEOTIDE SEQUENCE [LARGE SCALE GENOMIC DNA]</scope>
</reference>
<evidence type="ECO:0000313" key="1">
    <source>
        <dbReference type="EMBL" id="GIX85393.1"/>
    </source>
</evidence>
<keyword evidence="2" id="KW-1185">Reference proteome</keyword>
<organism evidence="1 2">
    <name type="scientific">Caerostris extrusa</name>
    <name type="common">Bark spider</name>
    <name type="synonym">Caerostris bankana</name>
    <dbReference type="NCBI Taxonomy" id="172846"/>
    <lineage>
        <taxon>Eukaryota</taxon>
        <taxon>Metazoa</taxon>
        <taxon>Ecdysozoa</taxon>
        <taxon>Arthropoda</taxon>
        <taxon>Chelicerata</taxon>
        <taxon>Arachnida</taxon>
        <taxon>Araneae</taxon>
        <taxon>Araneomorphae</taxon>
        <taxon>Entelegynae</taxon>
        <taxon>Araneoidea</taxon>
        <taxon>Araneidae</taxon>
        <taxon>Caerostris</taxon>
    </lineage>
</organism>
<gene>
    <name evidence="1" type="ORF">CEXT_542441</name>
</gene>
<dbReference type="Proteomes" id="UP001054945">
    <property type="component" value="Unassembled WGS sequence"/>
</dbReference>
<sequence length="160" mass="17796">MKRTLERTQGGIEFVIASLKQHPDQFHPPKPFPLTKTFQNLISAEEKTNVALSASFLKEEAPTHSLCIPHFKLESSMNTIFPQPDINGGPNSQETRALEFDATVRIRRRLCTIRIAGGAVSFGGCSFRIHSFRKAFPFESMAAGEDPPGISILNTICFVY</sequence>
<protein>
    <submittedName>
        <fullName evidence="1">Uncharacterized protein</fullName>
    </submittedName>
</protein>